<name>A0A022PNR7_9GAMM</name>
<dbReference type="SUPFAM" id="SSF48452">
    <property type="entry name" value="TPR-like"/>
    <property type="match status" value="1"/>
</dbReference>
<comment type="subcellular location">
    <subcellularLocation>
        <location evidence="1">Cytoplasm</location>
    </subcellularLocation>
</comment>
<keyword evidence="1" id="KW-0963">Cytoplasm</keyword>
<organism evidence="2 3">
    <name type="scientific">Photorhabdus aegyptia</name>
    <dbReference type="NCBI Taxonomy" id="2805098"/>
    <lineage>
        <taxon>Bacteria</taxon>
        <taxon>Pseudomonadati</taxon>
        <taxon>Pseudomonadota</taxon>
        <taxon>Gammaproteobacteria</taxon>
        <taxon>Enterobacterales</taxon>
        <taxon>Morganellaceae</taxon>
        <taxon>Photorhabdus</taxon>
    </lineage>
</organism>
<evidence type="ECO:0000256" key="1">
    <source>
        <dbReference type="PIRNR" id="PIRNR017117"/>
    </source>
</evidence>
<dbReference type="Proteomes" id="UP000023464">
    <property type="component" value="Unassembled WGS sequence"/>
</dbReference>
<sequence>MTMTLSVKQQSALLLLGWLQLQYGHPDRARILLDALLALHPEHQEGRRALVVSLLKLQEGSMAKEHCALLQEQGEQSAALWLCVSRACQQEGNLEEARSAYQRYLAQGALL</sequence>
<dbReference type="EMBL" id="JFGV01000001">
    <property type="protein sequence ID" value="EYU17356.1"/>
    <property type="molecule type" value="Genomic_DNA"/>
</dbReference>
<evidence type="ECO:0000313" key="2">
    <source>
        <dbReference type="EMBL" id="EYU17356.1"/>
    </source>
</evidence>
<dbReference type="InterPro" id="IPR011990">
    <property type="entry name" value="TPR-like_helical_dom_sf"/>
</dbReference>
<keyword evidence="1" id="KW-0143">Chaperone</keyword>
<dbReference type="AlphaFoldDB" id="A0A022PNR7"/>
<dbReference type="GO" id="GO:0005737">
    <property type="term" value="C:cytoplasm"/>
    <property type="evidence" value="ECO:0007669"/>
    <property type="project" value="UniProtKB-SubCell"/>
</dbReference>
<evidence type="ECO:0000313" key="3">
    <source>
        <dbReference type="Proteomes" id="UP000023464"/>
    </source>
</evidence>
<comment type="caution">
    <text evidence="2">The sequence shown here is derived from an EMBL/GenBank/DDBJ whole genome shotgun (WGS) entry which is preliminary data.</text>
</comment>
<reference evidence="2 3" key="1">
    <citation type="submission" date="2014-03" db="EMBL/GenBank/DDBJ databases">
        <title>Draft Genome of Photorhabdus luminescens BA1, an Egyptian Isolate.</title>
        <authorList>
            <person name="Ghazal S."/>
            <person name="Hurst S.G.IV."/>
            <person name="Morris K."/>
            <person name="Thomas K."/>
            <person name="Tisa L.S."/>
        </authorList>
    </citation>
    <scope>NUCLEOTIDE SEQUENCE [LARGE SCALE GENOMIC DNA]</scope>
    <source>
        <strain evidence="2 3">BA1</strain>
    </source>
</reference>
<dbReference type="Gene3D" id="1.25.40.10">
    <property type="entry name" value="Tetratricopeptide repeat domain"/>
    <property type="match status" value="1"/>
</dbReference>
<gene>
    <name evidence="2" type="ORF">BA1DRAFT_00137</name>
</gene>
<keyword evidence="3" id="KW-1185">Reference proteome</keyword>
<dbReference type="PIRSF" id="PIRSF017117">
    <property type="entry name" value="T3SS_YscY"/>
    <property type="match status" value="1"/>
</dbReference>
<dbReference type="InterPro" id="IPR016684">
    <property type="entry name" value="T3SS_YscY"/>
</dbReference>
<dbReference type="PATRIC" id="fig|1393736.3.peg.134"/>
<protein>
    <submittedName>
        <fullName evidence="2">Tetratricopeptide repeat protein</fullName>
    </submittedName>
</protein>
<proteinExistence type="predicted"/>
<accession>A0A022PNR7</accession>
<dbReference type="Pfam" id="PF13428">
    <property type="entry name" value="TPR_14"/>
    <property type="match status" value="1"/>
</dbReference>